<evidence type="ECO:0000256" key="7">
    <source>
        <dbReference type="HAMAP-Rule" id="MF_00165"/>
    </source>
</evidence>
<feature type="binding site" evidence="7">
    <location>
        <begin position="10"/>
        <end position="17"/>
    </location>
    <ligand>
        <name>ATP</name>
        <dbReference type="ChEBI" id="CHEBI:30616"/>
    </ligand>
</feature>
<keyword evidence="3 7" id="KW-0545">Nucleotide biosynthesis</keyword>
<comment type="function">
    <text evidence="7">Phosphorylation of dTMP to form dTDP in both de novo and salvage pathways of dTTP synthesis.</text>
</comment>
<feature type="domain" description="Thymidylate kinase-like" evidence="8">
    <location>
        <begin position="8"/>
        <end position="200"/>
    </location>
</feature>
<dbReference type="RefSeq" id="WP_377926491.1">
    <property type="nucleotide sequence ID" value="NZ_JBHUEM010000003.1"/>
</dbReference>
<dbReference type="Gene3D" id="3.40.50.300">
    <property type="entry name" value="P-loop containing nucleotide triphosphate hydrolases"/>
    <property type="match status" value="1"/>
</dbReference>
<evidence type="ECO:0000256" key="4">
    <source>
        <dbReference type="ARBA" id="ARBA00022741"/>
    </source>
</evidence>
<keyword evidence="2 7" id="KW-0808">Transferase</keyword>
<accession>A0ABW4LJK3</accession>
<evidence type="ECO:0000256" key="5">
    <source>
        <dbReference type="ARBA" id="ARBA00022777"/>
    </source>
</evidence>
<dbReference type="PANTHER" id="PTHR10344:SF1">
    <property type="entry name" value="THYMIDYLATE KINASE"/>
    <property type="match status" value="1"/>
</dbReference>
<keyword evidence="4 7" id="KW-0547">Nucleotide-binding</keyword>
<evidence type="ECO:0000256" key="2">
    <source>
        <dbReference type="ARBA" id="ARBA00022679"/>
    </source>
</evidence>
<dbReference type="PANTHER" id="PTHR10344">
    <property type="entry name" value="THYMIDYLATE KINASE"/>
    <property type="match status" value="1"/>
</dbReference>
<keyword evidence="10" id="KW-1185">Reference proteome</keyword>
<dbReference type="InterPro" id="IPR027417">
    <property type="entry name" value="P-loop_NTPase"/>
</dbReference>
<evidence type="ECO:0000259" key="8">
    <source>
        <dbReference type="Pfam" id="PF02223"/>
    </source>
</evidence>
<reference evidence="10" key="1">
    <citation type="journal article" date="2019" name="Int. J. Syst. Evol. Microbiol.">
        <title>The Global Catalogue of Microorganisms (GCM) 10K type strain sequencing project: providing services to taxonomists for standard genome sequencing and annotation.</title>
        <authorList>
            <consortium name="The Broad Institute Genomics Platform"/>
            <consortium name="The Broad Institute Genome Sequencing Center for Infectious Disease"/>
            <person name="Wu L."/>
            <person name="Ma J."/>
        </authorList>
    </citation>
    <scope>NUCLEOTIDE SEQUENCE [LARGE SCALE GENOMIC DNA]</scope>
    <source>
        <strain evidence="10">CCUG 49339</strain>
    </source>
</reference>
<gene>
    <name evidence="7" type="primary">tmk</name>
    <name evidence="9" type="ORF">ACFSCX_02335</name>
</gene>
<dbReference type="EMBL" id="JBHUEM010000003">
    <property type="protein sequence ID" value="MFD1735392.1"/>
    <property type="molecule type" value="Genomic_DNA"/>
</dbReference>
<evidence type="ECO:0000313" key="9">
    <source>
        <dbReference type="EMBL" id="MFD1735392.1"/>
    </source>
</evidence>
<dbReference type="EC" id="2.7.4.9" evidence="7"/>
<evidence type="ECO:0000256" key="1">
    <source>
        <dbReference type="ARBA" id="ARBA00009776"/>
    </source>
</evidence>
<evidence type="ECO:0000256" key="6">
    <source>
        <dbReference type="ARBA" id="ARBA00022840"/>
    </source>
</evidence>
<evidence type="ECO:0000256" key="3">
    <source>
        <dbReference type="ARBA" id="ARBA00022727"/>
    </source>
</evidence>
<dbReference type="SUPFAM" id="SSF52540">
    <property type="entry name" value="P-loop containing nucleoside triphosphate hydrolases"/>
    <property type="match status" value="1"/>
</dbReference>
<dbReference type="HAMAP" id="MF_00165">
    <property type="entry name" value="Thymidylate_kinase"/>
    <property type="match status" value="1"/>
</dbReference>
<protein>
    <recommendedName>
        <fullName evidence="7">Thymidylate kinase</fullName>
        <ecNumber evidence="7">2.7.4.9</ecNumber>
    </recommendedName>
    <alternativeName>
        <fullName evidence="7">dTMP kinase</fullName>
    </alternativeName>
</protein>
<comment type="caution">
    <text evidence="9">The sequence shown here is derived from an EMBL/GenBank/DDBJ whole genome shotgun (WGS) entry which is preliminary data.</text>
</comment>
<dbReference type="GO" id="GO:0016301">
    <property type="term" value="F:kinase activity"/>
    <property type="evidence" value="ECO:0007669"/>
    <property type="project" value="UniProtKB-KW"/>
</dbReference>
<proteinExistence type="inferred from homology"/>
<keyword evidence="5 7" id="KW-0418">Kinase</keyword>
<keyword evidence="6 7" id="KW-0067">ATP-binding</keyword>
<organism evidence="9 10">
    <name type="scientific">Bacillus salitolerans</name>
    <dbReference type="NCBI Taxonomy" id="1437434"/>
    <lineage>
        <taxon>Bacteria</taxon>
        <taxon>Bacillati</taxon>
        <taxon>Bacillota</taxon>
        <taxon>Bacilli</taxon>
        <taxon>Bacillales</taxon>
        <taxon>Bacillaceae</taxon>
        <taxon>Bacillus</taxon>
    </lineage>
</organism>
<evidence type="ECO:0000313" key="10">
    <source>
        <dbReference type="Proteomes" id="UP001597214"/>
    </source>
</evidence>
<comment type="similarity">
    <text evidence="1 7">Belongs to the thymidylate kinase family.</text>
</comment>
<dbReference type="Pfam" id="PF02223">
    <property type="entry name" value="Thymidylate_kin"/>
    <property type="match status" value="1"/>
</dbReference>
<dbReference type="InterPro" id="IPR018094">
    <property type="entry name" value="Thymidylate_kinase"/>
</dbReference>
<dbReference type="Proteomes" id="UP001597214">
    <property type="component" value="Unassembled WGS sequence"/>
</dbReference>
<name>A0ABW4LJK3_9BACI</name>
<sequence length="210" mass="23871">MTGILIAIEGNDGAGKTSLCSKLVDYFNKGEIQARNIKFNMSEVTLDAIKKGKEKKYSPALNHYLHLSSLIDQVDTYASEELQKGSIVVCDRYAYTLIARGLARGLNQTVLEKSVSILPKPDLTFLLDISPERGLERRKLKENEPLTYWEAGVDITKNTKYEESFLTFQGDVRRNFLNYRNDPNFFVIDADDSFETVFNNVISKVKDKLK</sequence>
<dbReference type="CDD" id="cd01672">
    <property type="entry name" value="TMPK"/>
    <property type="match status" value="1"/>
</dbReference>
<dbReference type="InterPro" id="IPR039430">
    <property type="entry name" value="Thymidylate_kin-like_dom"/>
</dbReference>
<comment type="catalytic activity">
    <reaction evidence="7">
        <text>dTMP + ATP = dTDP + ADP</text>
        <dbReference type="Rhea" id="RHEA:13517"/>
        <dbReference type="ChEBI" id="CHEBI:30616"/>
        <dbReference type="ChEBI" id="CHEBI:58369"/>
        <dbReference type="ChEBI" id="CHEBI:63528"/>
        <dbReference type="ChEBI" id="CHEBI:456216"/>
        <dbReference type="EC" id="2.7.4.9"/>
    </reaction>
</comment>